<dbReference type="AlphaFoldDB" id="A0A484G8B6"/>
<dbReference type="EMBL" id="AMCV02000001">
    <property type="protein sequence ID" value="TDZ26966.1"/>
    <property type="molecule type" value="Genomic_DNA"/>
</dbReference>
<feature type="compositionally biased region" description="Basic and acidic residues" evidence="1">
    <location>
        <begin position="63"/>
        <end position="84"/>
    </location>
</feature>
<reference evidence="3" key="1">
    <citation type="journal article" date="2013" name="New Phytol.">
        <title>Comparative genomic and transcriptomic analyses reveal the hemibiotrophic stage shift of Colletotrichum fungi.</title>
        <authorList>
            <person name="Gan P."/>
            <person name="Ikeda K."/>
            <person name="Irieda H."/>
            <person name="Narusaka M."/>
            <person name="O'Connell R.J."/>
            <person name="Narusaka Y."/>
            <person name="Takano Y."/>
            <person name="Kubo Y."/>
            <person name="Shirasu K."/>
        </authorList>
    </citation>
    <scope>NUCLEOTIDE SEQUENCE [LARGE SCALE GENOMIC DNA]</scope>
    <source>
        <strain evidence="3">104-T / ATCC 96160 / CBS 514.97 / LARS 414 / MAFF 240422</strain>
    </source>
</reference>
<name>A0A484G8B6_COLOR</name>
<organism evidence="2 3">
    <name type="scientific">Colletotrichum orbiculare (strain 104-T / ATCC 96160 / CBS 514.97 / LARS 414 / MAFF 240422)</name>
    <name type="common">Cucumber anthracnose fungus</name>
    <name type="synonym">Colletotrichum lagenarium</name>
    <dbReference type="NCBI Taxonomy" id="1213857"/>
    <lineage>
        <taxon>Eukaryota</taxon>
        <taxon>Fungi</taxon>
        <taxon>Dikarya</taxon>
        <taxon>Ascomycota</taxon>
        <taxon>Pezizomycotina</taxon>
        <taxon>Sordariomycetes</taxon>
        <taxon>Hypocreomycetidae</taxon>
        <taxon>Glomerellales</taxon>
        <taxon>Glomerellaceae</taxon>
        <taxon>Colletotrichum</taxon>
        <taxon>Colletotrichum orbiculare species complex</taxon>
    </lineage>
</organism>
<reference evidence="3" key="2">
    <citation type="journal article" date="2019" name="Mol. Plant Microbe Interact.">
        <title>Genome sequence resources for four phytopathogenic fungi from the Colletotrichum orbiculare species complex.</title>
        <authorList>
            <person name="Gan P."/>
            <person name="Tsushima A."/>
            <person name="Narusaka M."/>
            <person name="Narusaka Y."/>
            <person name="Takano Y."/>
            <person name="Kubo Y."/>
            <person name="Shirasu K."/>
        </authorList>
    </citation>
    <scope>GENOME REANNOTATION</scope>
    <source>
        <strain evidence="3">104-T / ATCC 96160 / CBS 514.97 / LARS 414 / MAFF 240422</strain>
    </source>
</reference>
<sequence length="121" mass="13706">MRQKGLVDSLRYTHSYGFLSTVSHLQLKSHTMAALPPQLQTPGSEAGGSAGDEKTPANWNSKKFRDDFDNSRTRLVDQRFDPKQFPDPLLPRSTVDLRNNPKSSTPEIEKKFDLIIADYKD</sequence>
<accession>A0A484G8B6</accession>
<feature type="region of interest" description="Disordered" evidence="1">
    <location>
        <begin position="35"/>
        <end position="107"/>
    </location>
</feature>
<comment type="caution">
    <text evidence="2">The sequence shown here is derived from an EMBL/GenBank/DDBJ whole genome shotgun (WGS) entry which is preliminary data.</text>
</comment>
<dbReference type="OrthoDB" id="5121433at2759"/>
<proteinExistence type="predicted"/>
<evidence type="ECO:0000313" key="2">
    <source>
        <dbReference type="EMBL" id="TDZ26966.1"/>
    </source>
</evidence>
<evidence type="ECO:0000313" key="3">
    <source>
        <dbReference type="Proteomes" id="UP000014480"/>
    </source>
</evidence>
<gene>
    <name evidence="2" type="ORF">Cob_v000999</name>
</gene>
<protein>
    <submittedName>
        <fullName evidence="2">Uncharacterized protein</fullName>
    </submittedName>
</protein>
<feature type="compositionally biased region" description="Polar residues" evidence="1">
    <location>
        <begin position="96"/>
        <end position="106"/>
    </location>
</feature>
<keyword evidence="3" id="KW-1185">Reference proteome</keyword>
<evidence type="ECO:0000256" key="1">
    <source>
        <dbReference type="SAM" id="MobiDB-lite"/>
    </source>
</evidence>
<dbReference type="Proteomes" id="UP000014480">
    <property type="component" value="Unassembled WGS sequence"/>
</dbReference>